<reference evidence="1" key="2">
    <citation type="journal article" date="2015" name="Data Brief">
        <title>Shoot transcriptome of the giant reed, Arundo donax.</title>
        <authorList>
            <person name="Barrero R.A."/>
            <person name="Guerrero F.D."/>
            <person name="Moolhuijzen P."/>
            <person name="Goolsby J.A."/>
            <person name="Tidwell J."/>
            <person name="Bellgard S.E."/>
            <person name="Bellgard M.I."/>
        </authorList>
    </citation>
    <scope>NUCLEOTIDE SEQUENCE</scope>
    <source>
        <tissue evidence="1">Shoot tissue taken approximately 20 cm above the soil surface</tissue>
    </source>
</reference>
<proteinExistence type="predicted"/>
<name>A0A0A9DWR7_ARUDO</name>
<accession>A0A0A9DWR7</accession>
<dbReference type="EMBL" id="GBRH01207805">
    <property type="protein sequence ID" value="JAD90090.1"/>
    <property type="molecule type" value="Transcribed_RNA"/>
</dbReference>
<protein>
    <submittedName>
        <fullName evidence="1">Uncharacterized protein</fullName>
    </submittedName>
</protein>
<evidence type="ECO:0000313" key="1">
    <source>
        <dbReference type="EMBL" id="JAD90090.1"/>
    </source>
</evidence>
<sequence length="45" mass="5352">MCGSAKWPDLTFFSSYYPCFCIDKTSYDEKVDRFIFHKQSLLSVF</sequence>
<dbReference type="AlphaFoldDB" id="A0A0A9DWR7"/>
<reference evidence="1" key="1">
    <citation type="submission" date="2014-09" db="EMBL/GenBank/DDBJ databases">
        <authorList>
            <person name="Magalhaes I.L.F."/>
            <person name="Oliveira U."/>
            <person name="Santos F.R."/>
            <person name="Vidigal T.H.D.A."/>
            <person name="Brescovit A.D."/>
            <person name="Santos A.J."/>
        </authorList>
    </citation>
    <scope>NUCLEOTIDE SEQUENCE</scope>
    <source>
        <tissue evidence="1">Shoot tissue taken approximately 20 cm above the soil surface</tissue>
    </source>
</reference>
<organism evidence="1">
    <name type="scientific">Arundo donax</name>
    <name type="common">Giant reed</name>
    <name type="synonym">Donax arundinaceus</name>
    <dbReference type="NCBI Taxonomy" id="35708"/>
    <lineage>
        <taxon>Eukaryota</taxon>
        <taxon>Viridiplantae</taxon>
        <taxon>Streptophyta</taxon>
        <taxon>Embryophyta</taxon>
        <taxon>Tracheophyta</taxon>
        <taxon>Spermatophyta</taxon>
        <taxon>Magnoliopsida</taxon>
        <taxon>Liliopsida</taxon>
        <taxon>Poales</taxon>
        <taxon>Poaceae</taxon>
        <taxon>PACMAD clade</taxon>
        <taxon>Arundinoideae</taxon>
        <taxon>Arundineae</taxon>
        <taxon>Arundo</taxon>
    </lineage>
</organism>